<dbReference type="Proteomes" id="UP001519460">
    <property type="component" value="Unassembled WGS sequence"/>
</dbReference>
<organism evidence="1 2">
    <name type="scientific">Batillaria attramentaria</name>
    <dbReference type="NCBI Taxonomy" id="370345"/>
    <lineage>
        <taxon>Eukaryota</taxon>
        <taxon>Metazoa</taxon>
        <taxon>Spiralia</taxon>
        <taxon>Lophotrochozoa</taxon>
        <taxon>Mollusca</taxon>
        <taxon>Gastropoda</taxon>
        <taxon>Caenogastropoda</taxon>
        <taxon>Sorbeoconcha</taxon>
        <taxon>Cerithioidea</taxon>
        <taxon>Batillariidae</taxon>
        <taxon>Batillaria</taxon>
    </lineage>
</organism>
<reference evidence="1 2" key="1">
    <citation type="journal article" date="2023" name="Sci. Data">
        <title>Genome assembly of the Korean intertidal mud-creeper Batillaria attramentaria.</title>
        <authorList>
            <person name="Patra A.K."/>
            <person name="Ho P.T."/>
            <person name="Jun S."/>
            <person name="Lee S.J."/>
            <person name="Kim Y."/>
            <person name="Won Y.J."/>
        </authorList>
    </citation>
    <scope>NUCLEOTIDE SEQUENCE [LARGE SCALE GENOMIC DNA]</scope>
    <source>
        <strain evidence="1">Wonlab-2016</strain>
    </source>
</reference>
<comment type="caution">
    <text evidence="1">The sequence shown here is derived from an EMBL/GenBank/DDBJ whole genome shotgun (WGS) entry which is preliminary data.</text>
</comment>
<accession>A0ABD0LU05</accession>
<proteinExistence type="predicted"/>
<evidence type="ECO:0000313" key="1">
    <source>
        <dbReference type="EMBL" id="KAK7502608.1"/>
    </source>
</evidence>
<dbReference type="EMBL" id="JACVVK020000025">
    <property type="protein sequence ID" value="KAK7502608.1"/>
    <property type="molecule type" value="Genomic_DNA"/>
</dbReference>
<evidence type="ECO:0000313" key="2">
    <source>
        <dbReference type="Proteomes" id="UP001519460"/>
    </source>
</evidence>
<gene>
    <name evidence="1" type="ORF">BaRGS_00006183</name>
</gene>
<dbReference type="AlphaFoldDB" id="A0ABD0LU05"/>
<sequence>MDNPLIMLEPSTPVFEGFVPSADSPLYRSAMAHPEAVDIFPTTMTNVLGGIMKTVDKQLIDFIPGGKYAEKPPQQDLDRTRCAGKKTLNCERQSGSLDSSQTRRPNAICGNAEEGAAQQMPETSCKRQGFGSVRGVEGKFFVPSIAVKKDRKRTKHVCNLVHF</sequence>
<keyword evidence="2" id="KW-1185">Reference proteome</keyword>
<name>A0ABD0LU05_9CAEN</name>
<protein>
    <submittedName>
        <fullName evidence="1">Uncharacterized protein</fullName>
    </submittedName>
</protein>